<dbReference type="AlphaFoldDB" id="D5AAK5"/>
<evidence type="ECO:0000313" key="1">
    <source>
        <dbReference type="EMBL" id="ADE76574.1"/>
    </source>
</evidence>
<protein>
    <submittedName>
        <fullName evidence="1">Uncharacterized protein</fullName>
    </submittedName>
</protein>
<organism evidence="1">
    <name type="scientific">Picea sitchensis</name>
    <name type="common">Sitka spruce</name>
    <name type="synonym">Pinus sitchensis</name>
    <dbReference type="NCBI Taxonomy" id="3332"/>
    <lineage>
        <taxon>Eukaryota</taxon>
        <taxon>Viridiplantae</taxon>
        <taxon>Streptophyta</taxon>
        <taxon>Embryophyta</taxon>
        <taxon>Tracheophyta</taxon>
        <taxon>Spermatophyta</taxon>
        <taxon>Pinopsida</taxon>
        <taxon>Pinidae</taxon>
        <taxon>Conifers I</taxon>
        <taxon>Pinales</taxon>
        <taxon>Pinaceae</taxon>
        <taxon>Picea</taxon>
    </lineage>
</organism>
<sequence length="77" mass="8129">MAISLNPSEKSAGITFGVYKPASGYDIDDAVRHIRAAIASAEQAGSVRAAILSSVNGSWVLLINPPSHSWVFSVLFI</sequence>
<dbReference type="EMBL" id="BT123242">
    <property type="protein sequence ID" value="ADE76574.1"/>
    <property type="molecule type" value="mRNA"/>
</dbReference>
<proteinExistence type="evidence at transcript level"/>
<reference evidence="1" key="1">
    <citation type="submission" date="2010-04" db="EMBL/GenBank/DDBJ databases">
        <authorList>
            <person name="Reid K.E."/>
            <person name="Liao N."/>
            <person name="Chan S."/>
            <person name="Docking R."/>
            <person name="Taylor G."/>
            <person name="Moore R."/>
            <person name="Mayo M."/>
            <person name="Munro S."/>
            <person name="King J."/>
            <person name="Yanchuk A."/>
            <person name="Holt R."/>
            <person name="Jones S."/>
            <person name="Marra M."/>
            <person name="Ritland C.E."/>
            <person name="Ritland K."/>
            <person name="Bohlmann J."/>
        </authorList>
    </citation>
    <scope>NUCLEOTIDE SEQUENCE</scope>
    <source>
        <tissue evidence="1">Bud</tissue>
    </source>
</reference>
<accession>D5AAK5</accession>
<name>D5AAK5_PICSI</name>